<evidence type="ECO:0000256" key="2">
    <source>
        <dbReference type="ARBA" id="ARBA00022630"/>
    </source>
</evidence>
<reference evidence="14 17" key="1">
    <citation type="submission" date="2023-07" db="EMBL/GenBank/DDBJ databases">
        <authorList>
            <person name="Peeters C."/>
        </authorList>
    </citation>
    <scope>NUCLEOTIDE SEQUENCE</scope>
    <source>
        <strain evidence="15 17">R-77569</strain>
        <strain evidence="14">R-77591</strain>
    </source>
</reference>
<dbReference type="Gene3D" id="3.50.50.60">
    <property type="entry name" value="FAD/NAD(P)-binding domain"/>
    <property type="match status" value="2"/>
</dbReference>
<dbReference type="Gene3D" id="3.30.390.30">
    <property type="match status" value="1"/>
</dbReference>
<keyword evidence="3 9" id="KW-0274">FAD</keyword>
<evidence type="ECO:0000313" key="16">
    <source>
        <dbReference type="Proteomes" id="UP001190002"/>
    </source>
</evidence>
<dbReference type="GO" id="GO:0050660">
    <property type="term" value="F:flavin adenine dinucleotide binding"/>
    <property type="evidence" value="ECO:0007669"/>
    <property type="project" value="TreeGrafter"/>
</dbReference>
<feature type="domain" description="FAD/NAD(P)-binding" evidence="13">
    <location>
        <begin position="6"/>
        <end position="319"/>
    </location>
</feature>
<dbReference type="NCBIfam" id="NF004992">
    <property type="entry name" value="PRK06370.1-4"/>
    <property type="match status" value="1"/>
</dbReference>
<dbReference type="Proteomes" id="UP001190002">
    <property type="component" value="Unassembled WGS sequence"/>
</dbReference>
<evidence type="ECO:0000313" key="14">
    <source>
        <dbReference type="EMBL" id="CAJ0689816.1"/>
    </source>
</evidence>
<comment type="cofactor">
    <cofactor evidence="9">
        <name>FAD</name>
        <dbReference type="ChEBI" id="CHEBI:57692"/>
    </cofactor>
    <text evidence="9">Binds 1 FAD per subunit.</text>
</comment>
<dbReference type="GO" id="GO:0003955">
    <property type="term" value="F:NAD(P)H dehydrogenase (quinone) activity"/>
    <property type="evidence" value="ECO:0007669"/>
    <property type="project" value="TreeGrafter"/>
</dbReference>
<keyword evidence="17" id="KW-1185">Reference proteome</keyword>
<dbReference type="SUPFAM" id="SSF51905">
    <property type="entry name" value="FAD/NAD(P)-binding domain"/>
    <property type="match status" value="1"/>
</dbReference>
<dbReference type="PRINTS" id="PR00411">
    <property type="entry name" value="PNDRDTASEI"/>
</dbReference>
<feature type="binding site" evidence="9">
    <location>
        <position position="308"/>
    </location>
    <ligand>
        <name>FAD</name>
        <dbReference type="ChEBI" id="CHEBI:57692"/>
    </ligand>
</feature>
<sequence>MTQRFDAIIIGTGQAGPPLAARLSAAGMKVAIIERGRFGGTCVNTGCIPTKAMVASAYVAHMARRAADYGVAIDGPVRVDMQRVKARKDDIAGRSNRNVEQWVRGLEHGTVFQGHARFESPKTVRVGSELLEAERIFINVGGRALVPPMPGLDQVPYLTNSTMMDVDFLPEHLIVIGGSYVGLEFGQMFRRFGSRVTIVEKGPRLIAREDEDVSEAVHEILAGEGIDVQVNANCLSVRRNGAGVVVGLDCAGGGREVSGSHLLMAVGRVPNTDDLGLDKAGVEADDRGNIRVDEQLRTNVPGIWAMGDCNGRGAFTHTSYNDYEIVAANLLDNDPRKVSDRIQAYAMYIDPPLARVGMSLAEARKSGRRLLVGNRPMTRVGRAVEKGESLGFMRVVADAQTHEILGACILGVGGDEAVHSILDVMAAKAPYTTISRAMHIHPTVCELIPTLLQGMEPVE</sequence>
<evidence type="ECO:0000259" key="12">
    <source>
        <dbReference type="Pfam" id="PF02852"/>
    </source>
</evidence>
<evidence type="ECO:0000256" key="10">
    <source>
        <dbReference type="PIRSR" id="PIRSR000350-4"/>
    </source>
</evidence>
<keyword evidence="5 11" id="KW-0560">Oxidoreductase</keyword>
<keyword evidence="7 11" id="KW-0676">Redox-active center</keyword>
<dbReference type="InterPro" id="IPR023753">
    <property type="entry name" value="FAD/NAD-binding_dom"/>
</dbReference>
<feature type="binding site" evidence="9">
    <location>
        <begin position="177"/>
        <end position="184"/>
    </location>
    <ligand>
        <name>NAD(+)</name>
        <dbReference type="ChEBI" id="CHEBI:57540"/>
    </ligand>
</feature>
<dbReference type="Proteomes" id="UP001190452">
    <property type="component" value="Unassembled WGS sequence"/>
</dbReference>
<protein>
    <submittedName>
        <fullName evidence="14">Pyridine nucleotide-disulfide oxidoreductase RclA</fullName>
    </submittedName>
</protein>
<dbReference type="PROSITE" id="PS00076">
    <property type="entry name" value="PYRIDINE_REDOX_1"/>
    <property type="match status" value="1"/>
</dbReference>
<dbReference type="AlphaFoldDB" id="A0AAD2ATD2"/>
<accession>A0AAD2ATD2</accession>
<dbReference type="Pfam" id="PF02852">
    <property type="entry name" value="Pyr_redox_dim"/>
    <property type="match status" value="1"/>
</dbReference>
<keyword evidence="9" id="KW-0520">NAD</keyword>
<gene>
    <name evidence="14" type="primary">rclA</name>
    <name evidence="15" type="ORF">R77569_03440</name>
    <name evidence="14" type="ORF">R77591_03477</name>
</gene>
<keyword evidence="2 11" id="KW-0285">Flavoprotein</keyword>
<evidence type="ECO:0000313" key="17">
    <source>
        <dbReference type="Proteomes" id="UP001190452"/>
    </source>
</evidence>
<name>A0AAD2ATD2_9RALS</name>
<evidence type="ECO:0000259" key="13">
    <source>
        <dbReference type="Pfam" id="PF07992"/>
    </source>
</evidence>
<feature type="disulfide bond" description="Redox-active" evidence="10">
    <location>
        <begin position="42"/>
        <end position="47"/>
    </location>
</feature>
<dbReference type="EMBL" id="CAUDKV010000015">
    <property type="protein sequence ID" value="CAJ0883386.1"/>
    <property type="molecule type" value="Genomic_DNA"/>
</dbReference>
<evidence type="ECO:0000256" key="1">
    <source>
        <dbReference type="ARBA" id="ARBA00007532"/>
    </source>
</evidence>
<dbReference type="Pfam" id="PF07992">
    <property type="entry name" value="Pyr_redox_2"/>
    <property type="match status" value="1"/>
</dbReference>
<evidence type="ECO:0000256" key="5">
    <source>
        <dbReference type="ARBA" id="ARBA00023002"/>
    </source>
</evidence>
<comment type="caution">
    <text evidence="14">The sequence shown here is derived from an EMBL/GenBank/DDBJ whole genome shotgun (WGS) entry which is preliminary data.</text>
</comment>
<evidence type="ECO:0000313" key="15">
    <source>
        <dbReference type="EMBL" id="CAJ0883386.1"/>
    </source>
</evidence>
<feature type="domain" description="Pyridine nucleotide-disulphide oxidoreductase dimerisation" evidence="12">
    <location>
        <begin position="345"/>
        <end position="449"/>
    </location>
</feature>
<feature type="binding site" evidence="9">
    <location>
        <position position="51"/>
    </location>
    <ligand>
        <name>FAD</name>
        <dbReference type="ChEBI" id="CHEBI:57692"/>
    </ligand>
</feature>
<evidence type="ECO:0000256" key="3">
    <source>
        <dbReference type="ARBA" id="ARBA00022827"/>
    </source>
</evidence>
<evidence type="ECO:0000256" key="7">
    <source>
        <dbReference type="ARBA" id="ARBA00023284"/>
    </source>
</evidence>
<dbReference type="PIRSF" id="PIRSF000350">
    <property type="entry name" value="Mercury_reductase_MerA"/>
    <property type="match status" value="1"/>
</dbReference>
<dbReference type="RefSeq" id="WP_104564958.1">
    <property type="nucleotide sequence ID" value="NZ_CATVXE010000016.1"/>
</dbReference>
<organism evidence="14 16">
    <name type="scientific">Ralstonia mannitolilytica</name>
    <dbReference type="NCBI Taxonomy" id="105219"/>
    <lineage>
        <taxon>Bacteria</taxon>
        <taxon>Pseudomonadati</taxon>
        <taxon>Pseudomonadota</taxon>
        <taxon>Betaproteobacteria</taxon>
        <taxon>Burkholderiales</taxon>
        <taxon>Burkholderiaceae</taxon>
        <taxon>Ralstonia</taxon>
    </lineage>
</organism>
<evidence type="ECO:0000256" key="8">
    <source>
        <dbReference type="PIRSR" id="PIRSR000350-2"/>
    </source>
</evidence>
<keyword evidence="4" id="KW-0521">NADP</keyword>
<feature type="active site" description="Proton acceptor" evidence="8">
    <location>
        <position position="441"/>
    </location>
</feature>
<keyword evidence="9" id="KW-0547">Nucleotide-binding</keyword>
<dbReference type="NCBIfam" id="NF004990">
    <property type="entry name" value="PRK06370.1-1"/>
    <property type="match status" value="1"/>
</dbReference>
<dbReference type="PANTHER" id="PTHR43014:SF2">
    <property type="entry name" value="MERCURIC REDUCTASE"/>
    <property type="match status" value="1"/>
</dbReference>
<keyword evidence="6" id="KW-1015">Disulfide bond</keyword>
<feature type="binding site" evidence="9">
    <location>
        <position position="200"/>
    </location>
    <ligand>
        <name>NAD(+)</name>
        <dbReference type="ChEBI" id="CHEBI:57540"/>
    </ligand>
</feature>
<evidence type="ECO:0000256" key="4">
    <source>
        <dbReference type="ARBA" id="ARBA00022857"/>
    </source>
</evidence>
<feature type="binding site" evidence="9">
    <location>
        <position position="267"/>
    </location>
    <ligand>
        <name>NAD(+)</name>
        <dbReference type="ChEBI" id="CHEBI:57540"/>
    </ligand>
</feature>
<comment type="similarity">
    <text evidence="1 11">Belongs to the class-I pyridine nucleotide-disulfide oxidoreductase family.</text>
</comment>
<dbReference type="InterPro" id="IPR012999">
    <property type="entry name" value="Pyr_OxRdtase_I_AS"/>
</dbReference>
<proteinExistence type="inferred from homology"/>
<dbReference type="PANTHER" id="PTHR43014">
    <property type="entry name" value="MERCURIC REDUCTASE"/>
    <property type="match status" value="1"/>
</dbReference>
<dbReference type="InterPro" id="IPR001100">
    <property type="entry name" value="Pyr_nuc-diS_OxRdtase"/>
</dbReference>
<dbReference type="SUPFAM" id="SSF55424">
    <property type="entry name" value="FAD/NAD-linked reductases, dimerisation (C-terminal) domain"/>
    <property type="match status" value="1"/>
</dbReference>
<evidence type="ECO:0000256" key="11">
    <source>
        <dbReference type="RuleBase" id="RU003691"/>
    </source>
</evidence>
<dbReference type="InterPro" id="IPR016156">
    <property type="entry name" value="FAD/NAD-linked_Rdtase_dimer_sf"/>
</dbReference>
<dbReference type="GO" id="GO:0016668">
    <property type="term" value="F:oxidoreductase activity, acting on a sulfur group of donors, NAD(P) as acceptor"/>
    <property type="evidence" value="ECO:0007669"/>
    <property type="project" value="InterPro"/>
</dbReference>
<dbReference type="EMBL" id="CATVXE010000016">
    <property type="protein sequence ID" value="CAJ0689816.1"/>
    <property type="molecule type" value="Genomic_DNA"/>
</dbReference>
<evidence type="ECO:0000256" key="6">
    <source>
        <dbReference type="ARBA" id="ARBA00023157"/>
    </source>
</evidence>
<evidence type="ECO:0000256" key="9">
    <source>
        <dbReference type="PIRSR" id="PIRSR000350-3"/>
    </source>
</evidence>
<dbReference type="PRINTS" id="PR00368">
    <property type="entry name" value="FADPNR"/>
</dbReference>
<dbReference type="InterPro" id="IPR004099">
    <property type="entry name" value="Pyr_nucl-diS_OxRdtase_dimer"/>
</dbReference>
<dbReference type="InterPro" id="IPR036188">
    <property type="entry name" value="FAD/NAD-bd_sf"/>
</dbReference>